<evidence type="ECO:0000313" key="1">
    <source>
        <dbReference type="EMBL" id="AWL09852.1"/>
    </source>
</evidence>
<dbReference type="Pfam" id="PF11013">
    <property type="entry name" value="DUF2851"/>
    <property type="match status" value="1"/>
</dbReference>
<evidence type="ECO:0008006" key="3">
    <source>
        <dbReference type="Google" id="ProtNLM"/>
    </source>
</evidence>
<proteinExistence type="predicted"/>
<keyword evidence="2" id="KW-1185">Reference proteome</keyword>
<sequence length="422" mass="49306">MNEQILSQIWSKQLFNHKNLRSLQGEYLQIIHPGFLNKHAGADFQEAHILLNDFAWIGCVELHVLASDWLLHAHHHDASFENVILHVVWKADLPIYYQDGREIPTLELCHLVPETKIVESLPQSTNSIPCQSLFSDTPHVLKTQMLSLCAEQRMQIKLESILELWNKNQQDWEETFYQSLGKSFGFGLNAEPMLRLTQAIPLKLILRNRDRPLGIEAAMMGLAGMLEEPIKDEYQWGLRREFIHLKKKYQWENAYLHISDWKFLRLRPANFPTIRMAQFAEVVRNNCSLLSILLEIQDLNVIQNLFEISPSSYWQKHYHFGKTSNKPLGQMGKSTFYSLCINTLIPILLAYAHIKKELKYTEKAYRWLFEMDAENNVISRIYSELGLKIHNAHDSQACLHWYKHYCQAKKCLSCQVGQHILL</sequence>
<dbReference type="InterPro" id="IPR021272">
    <property type="entry name" value="DUF2851"/>
</dbReference>
<protein>
    <recommendedName>
        <fullName evidence="3">DUF2851 family protein</fullName>
    </recommendedName>
</protein>
<evidence type="ECO:0000313" key="2">
    <source>
        <dbReference type="Proteomes" id="UP000245468"/>
    </source>
</evidence>
<reference evidence="2" key="1">
    <citation type="submission" date="2018-05" db="EMBL/GenBank/DDBJ databases">
        <title>Pseudarcicella sp. HME7025 Genome sequencing and assembly.</title>
        <authorList>
            <person name="Kim H."/>
            <person name="Kang H."/>
            <person name="Joh K."/>
        </authorList>
    </citation>
    <scope>NUCLEOTIDE SEQUENCE [LARGE SCALE GENOMIC DNA]</scope>
    <source>
        <strain evidence="2">HME7025</strain>
    </source>
</reference>
<gene>
    <name evidence="1" type="ORF">HME7025_02003</name>
</gene>
<dbReference type="RefSeq" id="WP_109323531.1">
    <property type="nucleotide sequence ID" value="NZ_CP029346.1"/>
</dbReference>
<dbReference type="EMBL" id="CP029346">
    <property type="protein sequence ID" value="AWL09852.1"/>
    <property type="molecule type" value="Genomic_DNA"/>
</dbReference>
<accession>A0A2S2DX22</accession>
<organism evidence="1 2">
    <name type="scientific">Aquirufa nivalisilvae</name>
    <dbReference type="NCBI Taxonomy" id="2516557"/>
    <lineage>
        <taxon>Bacteria</taxon>
        <taxon>Pseudomonadati</taxon>
        <taxon>Bacteroidota</taxon>
        <taxon>Cytophagia</taxon>
        <taxon>Cytophagales</taxon>
        <taxon>Flectobacillaceae</taxon>
        <taxon>Aquirufa</taxon>
    </lineage>
</organism>
<name>A0A2S2DX22_9BACT</name>
<dbReference type="KEGG" id="psez:HME7025_02003"/>
<dbReference type="OrthoDB" id="1005072at2"/>
<dbReference type="Proteomes" id="UP000245468">
    <property type="component" value="Chromosome"/>
</dbReference>
<dbReference type="AlphaFoldDB" id="A0A2S2DX22"/>